<evidence type="ECO:0000313" key="4">
    <source>
        <dbReference type="Proteomes" id="UP000008220"/>
    </source>
</evidence>
<keyword evidence="1" id="KW-0472">Membrane</keyword>
<dbReference type="NCBIfam" id="NF037970">
    <property type="entry name" value="vanZ_1"/>
    <property type="match status" value="1"/>
</dbReference>
<dbReference type="HOGENOM" id="CLU_096028_0_3_9"/>
<dbReference type="InterPro" id="IPR006976">
    <property type="entry name" value="VanZ-like"/>
</dbReference>
<dbReference type="AlphaFoldDB" id="A0PZ16"/>
<accession>A0PZ16</accession>
<keyword evidence="4" id="KW-1185">Reference proteome</keyword>
<feature type="transmembrane region" description="Helical" evidence="1">
    <location>
        <begin position="92"/>
        <end position="108"/>
    </location>
</feature>
<organism evidence="3 4">
    <name type="scientific">Clostridium novyi (strain NT)</name>
    <dbReference type="NCBI Taxonomy" id="386415"/>
    <lineage>
        <taxon>Bacteria</taxon>
        <taxon>Bacillati</taxon>
        <taxon>Bacillota</taxon>
        <taxon>Clostridia</taxon>
        <taxon>Eubacteriales</taxon>
        <taxon>Clostridiaceae</taxon>
        <taxon>Clostridium</taxon>
    </lineage>
</organism>
<proteinExistence type="predicted"/>
<dbReference type="InterPro" id="IPR016747">
    <property type="entry name" value="Phosphotransbutyrylase"/>
</dbReference>
<feature type="domain" description="VanZ-like" evidence="2">
    <location>
        <begin position="11"/>
        <end position="143"/>
    </location>
</feature>
<name>A0PZ16_CLONN</name>
<evidence type="ECO:0000256" key="1">
    <source>
        <dbReference type="SAM" id="Phobius"/>
    </source>
</evidence>
<dbReference type="PATRIC" id="fig|386415.7.peg.644"/>
<keyword evidence="1" id="KW-0812">Transmembrane</keyword>
<dbReference type="Pfam" id="PF04892">
    <property type="entry name" value="VanZ"/>
    <property type="match status" value="1"/>
</dbReference>
<protein>
    <submittedName>
        <fullName evidence="3">Probable phosphotransbutyrylase</fullName>
    </submittedName>
</protein>
<dbReference type="eggNOG" id="COG5652">
    <property type="taxonomic scope" value="Bacteria"/>
</dbReference>
<sequence>MSEKMRKILLWLTVIMWMGLIFKFSSQPAVQSNKLSTKVTSINVKAIEKVKPNTKFNIIEFHHMVRKNAHFFIYLVLGILTLSALRKSGVKGYKGIIFALLICFIYAISDEIHQTFVPGRSGMVKDVFIDTAGATVGILGYIISKYEK</sequence>
<keyword evidence="1" id="KW-1133">Transmembrane helix</keyword>
<gene>
    <name evidence="3" type="ordered locus">NT01CX_1537</name>
</gene>
<dbReference type="STRING" id="386415.NT01CX_1537"/>
<feature type="transmembrane region" description="Helical" evidence="1">
    <location>
        <begin position="69"/>
        <end position="85"/>
    </location>
</feature>
<dbReference type="RefSeq" id="WP_011721626.1">
    <property type="nucleotide sequence ID" value="NC_008593.1"/>
</dbReference>
<dbReference type="EMBL" id="CP000382">
    <property type="protein sequence ID" value="ABK61351.1"/>
    <property type="molecule type" value="Genomic_DNA"/>
</dbReference>
<reference evidence="3 4" key="1">
    <citation type="journal article" date="2006" name="Nat. Biotechnol.">
        <title>The genome and transcriptomes of the anti-tumor agent Clostridium novyi-NT.</title>
        <authorList>
            <person name="Bettegowda C."/>
            <person name="Huang X."/>
            <person name="Lin J."/>
            <person name="Cheong I."/>
            <person name="Kohli M."/>
            <person name="Szabo S.A."/>
            <person name="Zhang X."/>
            <person name="Diaz L.A. Jr."/>
            <person name="Velculescu V.E."/>
            <person name="Parmigiani G."/>
            <person name="Kinzler K.W."/>
            <person name="Vogelstein B."/>
            <person name="Zhou S."/>
        </authorList>
    </citation>
    <scope>NUCLEOTIDE SEQUENCE [LARGE SCALE GENOMIC DNA]</scope>
    <source>
        <strain evidence="3 4">NT</strain>
    </source>
</reference>
<dbReference type="PIRSF" id="PIRSF019083">
    <property type="entry name" value="UCP019083_VanZ"/>
    <property type="match status" value="1"/>
</dbReference>
<dbReference type="KEGG" id="cno:NT01CX_1537"/>
<feature type="transmembrane region" description="Helical" evidence="1">
    <location>
        <begin position="128"/>
        <end position="144"/>
    </location>
</feature>
<evidence type="ECO:0000313" key="3">
    <source>
        <dbReference type="EMBL" id="ABK61351.1"/>
    </source>
</evidence>
<dbReference type="Proteomes" id="UP000008220">
    <property type="component" value="Chromosome"/>
</dbReference>
<evidence type="ECO:0000259" key="2">
    <source>
        <dbReference type="Pfam" id="PF04892"/>
    </source>
</evidence>